<evidence type="ECO:0000313" key="4">
    <source>
        <dbReference type="Proteomes" id="UP001163846"/>
    </source>
</evidence>
<name>A0AA38PAA7_9AGAR</name>
<evidence type="ECO:0000256" key="2">
    <source>
        <dbReference type="SAM" id="SignalP"/>
    </source>
</evidence>
<feature type="region of interest" description="Disordered" evidence="1">
    <location>
        <begin position="29"/>
        <end position="56"/>
    </location>
</feature>
<keyword evidence="2" id="KW-0732">Signal</keyword>
<comment type="caution">
    <text evidence="3">The sequence shown here is derived from an EMBL/GenBank/DDBJ whole genome shotgun (WGS) entry which is preliminary data.</text>
</comment>
<organism evidence="3 4">
    <name type="scientific">Lentinula raphanica</name>
    <dbReference type="NCBI Taxonomy" id="153919"/>
    <lineage>
        <taxon>Eukaryota</taxon>
        <taxon>Fungi</taxon>
        <taxon>Dikarya</taxon>
        <taxon>Basidiomycota</taxon>
        <taxon>Agaricomycotina</taxon>
        <taxon>Agaricomycetes</taxon>
        <taxon>Agaricomycetidae</taxon>
        <taxon>Agaricales</taxon>
        <taxon>Marasmiineae</taxon>
        <taxon>Omphalotaceae</taxon>
        <taxon>Lentinula</taxon>
    </lineage>
</organism>
<evidence type="ECO:0000256" key="1">
    <source>
        <dbReference type="SAM" id="MobiDB-lite"/>
    </source>
</evidence>
<feature type="signal peptide" evidence="2">
    <location>
        <begin position="1"/>
        <end position="25"/>
    </location>
</feature>
<keyword evidence="4" id="KW-1185">Reference proteome</keyword>
<protein>
    <submittedName>
        <fullName evidence="3">Uncharacterized protein</fullName>
    </submittedName>
</protein>
<feature type="chain" id="PRO_5041437808" evidence="2">
    <location>
        <begin position="26"/>
        <end position="178"/>
    </location>
</feature>
<dbReference type="Proteomes" id="UP001163846">
    <property type="component" value="Unassembled WGS sequence"/>
</dbReference>
<accession>A0AA38PAA7</accession>
<dbReference type="AlphaFoldDB" id="A0AA38PAA7"/>
<dbReference type="EMBL" id="MU806140">
    <property type="protein sequence ID" value="KAJ3839224.1"/>
    <property type="molecule type" value="Genomic_DNA"/>
</dbReference>
<reference evidence="3" key="1">
    <citation type="submission" date="2022-08" db="EMBL/GenBank/DDBJ databases">
        <authorList>
            <consortium name="DOE Joint Genome Institute"/>
            <person name="Min B."/>
            <person name="Riley R."/>
            <person name="Sierra-Patev S."/>
            <person name="Naranjo-Ortiz M."/>
            <person name="Looney B."/>
            <person name="Konkel Z."/>
            <person name="Slot J.C."/>
            <person name="Sakamoto Y."/>
            <person name="Steenwyk J.L."/>
            <person name="Rokas A."/>
            <person name="Carro J."/>
            <person name="Camarero S."/>
            <person name="Ferreira P."/>
            <person name="Molpeceres G."/>
            <person name="Ruiz-Duenas F.J."/>
            <person name="Serrano A."/>
            <person name="Henrissat B."/>
            <person name="Drula E."/>
            <person name="Hughes K.W."/>
            <person name="Mata J.L."/>
            <person name="Ishikawa N.K."/>
            <person name="Vargas-Isla R."/>
            <person name="Ushijima S."/>
            <person name="Smith C.A."/>
            <person name="Ahrendt S."/>
            <person name="Andreopoulos W."/>
            <person name="He G."/>
            <person name="Labutti K."/>
            <person name="Lipzen A."/>
            <person name="Ng V."/>
            <person name="Sandor L."/>
            <person name="Barry K."/>
            <person name="Martinez A.T."/>
            <person name="Xiao Y."/>
            <person name="Gibbons J.G."/>
            <person name="Terashima K."/>
            <person name="Hibbett D.S."/>
            <person name="Grigoriev I.V."/>
        </authorList>
    </citation>
    <scope>NUCLEOTIDE SEQUENCE</scope>
    <source>
        <strain evidence="3">TFB9207</strain>
    </source>
</reference>
<evidence type="ECO:0000313" key="3">
    <source>
        <dbReference type="EMBL" id="KAJ3839224.1"/>
    </source>
</evidence>
<gene>
    <name evidence="3" type="ORF">F5878DRAFT_617057</name>
</gene>
<proteinExistence type="predicted"/>
<feature type="compositionally biased region" description="Polar residues" evidence="1">
    <location>
        <begin position="29"/>
        <end position="47"/>
    </location>
</feature>
<sequence>MTRSTAYRVLAILFIGAAISPGVLAAPTSTLPSSENSIGAQAMQTPAPQGHPSPASVENVRATLHDLQIGDDNAGRSQLTKIKNDGTAQEKSYNDFVAKLEAQKKNFNEVKTETLTLEEKKGKYGQMQKDAQQLENDFRIFLLQNPSLKGRPDYQDTVRLWSEVNNALFGVNSELKQK</sequence>